<evidence type="ECO:0000256" key="6">
    <source>
        <dbReference type="SAM" id="MobiDB-lite"/>
    </source>
</evidence>
<sequence length="386" mass="37908">MRRAWVAAGVAAVLGLAACGPTEPAAPGGSGAPGASAPPSASARPSPSGAPSPAPSGKPAPSPSPTGSAGSGTGPAPVVRTGVPWHLDRLDQRTGPPDGKFGARADGSGVHVYVIDTGLDIAHAEFGGRATAGADFVGEADSRDCLDGLGLGHGTFVAGIIAGKTYGVAPRADLVRVQGLACEEGSAGAGHRGAAGAGPEEGPEAGPEAAIVKSVDWVTAHARRPAVVNMSLNLKNRSAAVDAAVRRLIDSGIPVVVAAGNFSDDACGHSPAGVSGALVVAASTRTDRHWKDSEGFGSGYGTCVDLYAPGERITSVLAGGGTVTDESGATSWATPHVTGVVALYLGAHPAATPAQVRTWLLGRAVPDALTGVPAGTPNRLLNTGGL</sequence>
<feature type="active site" description="Charge relay system" evidence="5">
    <location>
        <position position="153"/>
    </location>
</feature>
<feature type="signal peptide" evidence="7">
    <location>
        <begin position="1"/>
        <end position="25"/>
    </location>
</feature>
<organism evidence="9 10">
    <name type="scientific">Streptomyces goshikiensis</name>
    <dbReference type="NCBI Taxonomy" id="1942"/>
    <lineage>
        <taxon>Bacteria</taxon>
        <taxon>Bacillati</taxon>
        <taxon>Actinomycetota</taxon>
        <taxon>Actinomycetes</taxon>
        <taxon>Kitasatosporales</taxon>
        <taxon>Streptomycetaceae</taxon>
        <taxon>Streptomyces</taxon>
    </lineage>
</organism>
<gene>
    <name evidence="9" type="ORF">OHU17_03500</name>
</gene>
<dbReference type="InterPro" id="IPR034193">
    <property type="entry name" value="PCSK9_ProteinaseK-like"/>
</dbReference>
<accession>A0ABZ1REQ5</accession>
<evidence type="ECO:0000256" key="5">
    <source>
        <dbReference type="PROSITE-ProRule" id="PRU01240"/>
    </source>
</evidence>
<evidence type="ECO:0000256" key="3">
    <source>
        <dbReference type="ARBA" id="ARBA00022801"/>
    </source>
</evidence>
<feature type="chain" id="PRO_5045467287" evidence="7">
    <location>
        <begin position="26"/>
        <end position="386"/>
    </location>
</feature>
<feature type="compositionally biased region" description="Low complexity" evidence="6">
    <location>
        <begin position="197"/>
        <end position="206"/>
    </location>
</feature>
<dbReference type="PANTHER" id="PTHR43806:SF11">
    <property type="entry name" value="CEREVISIN-RELATED"/>
    <property type="match status" value="1"/>
</dbReference>
<keyword evidence="10" id="KW-1185">Reference proteome</keyword>
<dbReference type="PROSITE" id="PS00136">
    <property type="entry name" value="SUBTILASE_ASP"/>
    <property type="match status" value="1"/>
</dbReference>
<reference evidence="9" key="1">
    <citation type="submission" date="2022-10" db="EMBL/GenBank/DDBJ databases">
        <title>The complete genomes of actinobacterial strains from the NBC collection.</title>
        <authorList>
            <person name="Joergensen T.S."/>
            <person name="Alvarez Arevalo M."/>
            <person name="Sterndorff E.B."/>
            <person name="Faurdal D."/>
            <person name="Vuksanovic O."/>
            <person name="Mourched A.-S."/>
            <person name="Charusanti P."/>
            <person name="Shaw S."/>
            <person name="Blin K."/>
            <person name="Weber T."/>
        </authorList>
    </citation>
    <scope>NUCLEOTIDE SEQUENCE</scope>
    <source>
        <strain evidence="9">NBC_00283</strain>
    </source>
</reference>
<dbReference type="InterPro" id="IPR050131">
    <property type="entry name" value="Peptidase_S8_subtilisin-like"/>
</dbReference>
<dbReference type="InterPro" id="IPR023827">
    <property type="entry name" value="Peptidase_S8_Asp-AS"/>
</dbReference>
<evidence type="ECO:0000313" key="9">
    <source>
        <dbReference type="EMBL" id="WUO44949.1"/>
    </source>
</evidence>
<dbReference type="Pfam" id="PF00082">
    <property type="entry name" value="Peptidase_S8"/>
    <property type="match status" value="1"/>
</dbReference>
<feature type="compositionally biased region" description="Pro residues" evidence="6">
    <location>
        <begin position="48"/>
        <end position="64"/>
    </location>
</feature>
<protein>
    <submittedName>
        <fullName evidence="9">S8 family serine peptidase</fullName>
    </submittedName>
</protein>
<dbReference type="CDD" id="cd04077">
    <property type="entry name" value="Peptidases_S8_PCSK9_ProteinaseK_like"/>
    <property type="match status" value="1"/>
</dbReference>
<keyword evidence="4 5" id="KW-0720">Serine protease</keyword>
<dbReference type="SUPFAM" id="SSF52743">
    <property type="entry name" value="Subtilisin-like"/>
    <property type="match status" value="1"/>
</dbReference>
<dbReference type="PROSITE" id="PS00137">
    <property type="entry name" value="SUBTILASE_HIS"/>
    <property type="match status" value="1"/>
</dbReference>
<dbReference type="PROSITE" id="PS51257">
    <property type="entry name" value="PROKAR_LIPOPROTEIN"/>
    <property type="match status" value="1"/>
</dbReference>
<dbReference type="PRINTS" id="PR00723">
    <property type="entry name" value="SUBTILISIN"/>
</dbReference>
<dbReference type="PANTHER" id="PTHR43806">
    <property type="entry name" value="PEPTIDASE S8"/>
    <property type="match status" value="1"/>
</dbReference>
<evidence type="ECO:0000313" key="10">
    <source>
        <dbReference type="Proteomes" id="UP001432075"/>
    </source>
</evidence>
<dbReference type="InterPro" id="IPR015500">
    <property type="entry name" value="Peptidase_S8_subtilisin-rel"/>
</dbReference>
<dbReference type="InterPro" id="IPR000209">
    <property type="entry name" value="Peptidase_S8/S53_dom"/>
</dbReference>
<feature type="active site" description="Charge relay system" evidence="5">
    <location>
        <position position="116"/>
    </location>
</feature>
<dbReference type="InterPro" id="IPR022398">
    <property type="entry name" value="Peptidase_S8_His-AS"/>
</dbReference>
<keyword evidence="7" id="KW-0732">Signal</keyword>
<dbReference type="InterPro" id="IPR036852">
    <property type="entry name" value="Peptidase_S8/S53_dom_sf"/>
</dbReference>
<feature type="compositionally biased region" description="Low complexity" evidence="6">
    <location>
        <begin position="20"/>
        <end position="47"/>
    </location>
</feature>
<dbReference type="EMBL" id="CP108057">
    <property type="protein sequence ID" value="WUO44949.1"/>
    <property type="molecule type" value="Genomic_DNA"/>
</dbReference>
<dbReference type="RefSeq" id="WP_073798724.1">
    <property type="nucleotide sequence ID" value="NZ_CP108057.1"/>
</dbReference>
<feature type="active site" description="Charge relay system" evidence="5">
    <location>
        <position position="331"/>
    </location>
</feature>
<evidence type="ECO:0000256" key="7">
    <source>
        <dbReference type="SAM" id="SignalP"/>
    </source>
</evidence>
<dbReference type="PROSITE" id="PS51892">
    <property type="entry name" value="SUBTILASE"/>
    <property type="match status" value="1"/>
</dbReference>
<name>A0ABZ1REQ5_9ACTN</name>
<keyword evidence="2 5" id="KW-0645">Protease</keyword>
<feature type="compositionally biased region" description="Gly residues" evidence="6">
    <location>
        <begin position="187"/>
        <end position="196"/>
    </location>
</feature>
<feature type="domain" description="Peptidase S8/S53" evidence="8">
    <location>
        <begin position="107"/>
        <end position="364"/>
    </location>
</feature>
<evidence type="ECO:0000256" key="4">
    <source>
        <dbReference type="ARBA" id="ARBA00022825"/>
    </source>
</evidence>
<evidence type="ECO:0000256" key="2">
    <source>
        <dbReference type="ARBA" id="ARBA00022670"/>
    </source>
</evidence>
<evidence type="ECO:0000256" key="1">
    <source>
        <dbReference type="ARBA" id="ARBA00011073"/>
    </source>
</evidence>
<dbReference type="Proteomes" id="UP001432075">
    <property type="component" value="Chromosome"/>
</dbReference>
<comment type="similarity">
    <text evidence="1 5">Belongs to the peptidase S8 family.</text>
</comment>
<feature type="region of interest" description="Disordered" evidence="6">
    <location>
        <begin position="187"/>
        <end position="206"/>
    </location>
</feature>
<evidence type="ECO:0000259" key="8">
    <source>
        <dbReference type="Pfam" id="PF00082"/>
    </source>
</evidence>
<proteinExistence type="inferred from homology"/>
<keyword evidence="3 5" id="KW-0378">Hydrolase</keyword>
<dbReference type="Gene3D" id="3.40.50.200">
    <property type="entry name" value="Peptidase S8/S53 domain"/>
    <property type="match status" value="1"/>
</dbReference>
<feature type="region of interest" description="Disordered" evidence="6">
    <location>
        <begin position="20"/>
        <end position="81"/>
    </location>
</feature>